<feature type="signal peptide" evidence="2">
    <location>
        <begin position="1"/>
        <end position="21"/>
    </location>
</feature>
<dbReference type="InterPro" id="IPR006665">
    <property type="entry name" value="OmpA-like"/>
</dbReference>
<dbReference type="GO" id="GO:0016020">
    <property type="term" value="C:membrane"/>
    <property type="evidence" value="ECO:0007669"/>
    <property type="project" value="UniProtKB-UniRule"/>
</dbReference>
<keyword evidence="1" id="KW-0472">Membrane</keyword>
<evidence type="ECO:0000256" key="1">
    <source>
        <dbReference type="PROSITE-ProRule" id="PRU00473"/>
    </source>
</evidence>
<dbReference type="CDD" id="cd07185">
    <property type="entry name" value="OmpA_C-like"/>
    <property type="match status" value="1"/>
</dbReference>
<gene>
    <name evidence="4" type="primary">yiaD_1</name>
    <name evidence="4" type="ORF">COL8621_00075</name>
</gene>
<dbReference type="Pfam" id="PF00691">
    <property type="entry name" value="OmpA"/>
    <property type="match status" value="1"/>
</dbReference>
<dbReference type="PANTHER" id="PTHR30329">
    <property type="entry name" value="STATOR ELEMENT OF FLAGELLAR MOTOR COMPLEX"/>
    <property type="match status" value="1"/>
</dbReference>
<sequence length="318" mass="34544">MKMRPVILASAFVLTPFGASAQLLDFPGGAARTAERVEQLASYRLPIGPWDGEEIQAIWAEGEVVQQAWQVRAEGITTLQMLAPLREQLIEQGFDILFECDANICGGFDFRYATDVLPEPAMHVDLGDYRFLSAQRMGDTQPEYISLLVSRSSLKSFIQVMRIGARLGSAEKLISASTKTPMPLSAPTVAKRTGPLAATLEDAGHVVLDDLLFPTGSSRLGEGDFPSLSELAAYLLANPDRKIVLVGHTDSEGGLDGNIALSRKRARSVMDRLLKEFGVPSRQVKAQGVGFLSPLASNLTDDGRTKNRRVEVILTSTQ</sequence>
<dbReference type="PROSITE" id="PS51123">
    <property type="entry name" value="OMPA_2"/>
    <property type="match status" value="1"/>
</dbReference>
<dbReference type="InterPro" id="IPR036737">
    <property type="entry name" value="OmpA-like_sf"/>
</dbReference>
<dbReference type="Gene3D" id="3.30.1330.60">
    <property type="entry name" value="OmpA-like domain"/>
    <property type="match status" value="1"/>
</dbReference>
<evidence type="ECO:0000256" key="2">
    <source>
        <dbReference type="SAM" id="SignalP"/>
    </source>
</evidence>
<reference evidence="5" key="1">
    <citation type="submission" date="2017-05" db="EMBL/GenBank/DDBJ databases">
        <authorList>
            <person name="Rodrigo-Torres L."/>
            <person name="Arahal R. D."/>
            <person name="Lucena T."/>
        </authorList>
    </citation>
    <scope>NUCLEOTIDE SEQUENCE [LARGE SCALE GENOMIC DNA]</scope>
    <source>
        <strain evidence="5">CECT 8621</strain>
    </source>
</reference>
<organism evidence="4 5">
    <name type="scientific">Actibacterium lipolyticum</name>
    <dbReference type="NCBI Taxonomy" id="1524263"/>
    <lineage>
        <taxon>Bacteria</taxon>
        <taxon>Pseudomonadati</taxon>
        <taxon>Pseudomonadota</taxon>
        <taxon>Alphaproteobacteria</taxon>
        <taxon>Rhodobacterales</taxon>
        <taxon>Roseobacteraceae</taxon>
        <taxon>Actibacterium</taxon>
    </lineage>
</organism>
<keyword evidence="4" id="KW-0449">Lipoprotein</keyword>
<dbReference type="InterPro" id="IPR050330">
    <property type="entry name" value="Bact_OuterMem_StrucFunc"/>
</dbReference>
<dbReference type="PANTHER" id="PTHR30329:SF21">
    <property type="entry name" value="LIPOPROTEIN YIAD-RELATED"/>
    <property type="match status" value="1"/>
</dbReference>
<proteinExistence type="predicted"/>
<dbReference type="SUPFAM" id="SSF103088">
    <property type="entry name" value="OmpA-like"/>
    <property type="match status" value="1"/>
</dbReference>
<dbReference type="RefSeq" id="WP_235823655.1">
    <property type="nucleotide sequence ID" value="NZ_FXYE01000001.1"/>
</dbReference>
<feature type="chain" id="PRO_5012759997" evidence="2">
    <location>
        <begin position="22"/>
        <end position="318"/>
    </location>
</feature>
<dbReference type="EMBL" id="FXYE01000001">
    <property type="protein sequence ID" value="SMX30714.1"/>
    <property type="molecule type" value="Genomic_DNA"/>
</dbReference>
<keyword evidence="2" id="KW-0732">Signal</keyword>
<name>A0A238JKI0_9RHOB</name>
<evidence type="ECO:0000313" key="5">
    <source>
        <dbReference type="Proteomes" id="UP000202922"/>
    </source>
</evidence>
<evidence type="ECO:0000313" key="4">
    <source>
        <dbReference type="EMBL" id="SMX30714.1"/>
    </source>
</evidence>
<evidence type="ECO:0000259" key="3">
    <source>
        <dbReference type="PROSITE" id="PS51123"/>
    </source>
</evidence>
<dbReference type="AlphaFoldDB" id="A0A238JKI0"/>
<protein>
    <submittedName>
        <fullName evidence="4">Putative lipoprotein YiaD</fullName>
    </submittedName>
</protein>
<feature type="domain" description="OmpA-like" evidence="3">
    <location>
        <begin position="201"/>
        <end position="318"/>
    </location>
</feature>
<dbReference type="Proteomes" id="UP000202922">
    <property type="component" value="Unassembled WGS sequence"/>
</dbReference>
<accession>A0A238JKI0</accession>
<keyword evidence="5" id="KW-1185">Reference proteome</keyword>